<dbReference type="Pfam" id="PF07536">
    <property type="entry name" value="HWE_HK"/>
    <property type="match status" value="1"/>
</dbReference>
<dbReference type="OrthoDB" id="7991996at2"/>
<evidence type="ECO:0000256" key="6">
    <source>
        <dbReference type="ARBA" id="ARBA00022777"/>
    </source>
</evidence>
<comment type="catalytic activity">
    <reaction evidence="1">
        <text>ATP + protein L-histidine = ADP + protein N-phospho-L-histidine.</text>
        <dbReference type="EC" id="2.7.13.3"/>
    </reaction>
</comment>
<dbReference type="SMART" id="SM00911">
    <property type="entry name" value="HWE_HK"/>
    <property type="match status" value="1"/>
</dbReference>
<reference evidence="9 10" key="1">
    <citation type="submission" date="2018-12" db="EMBL/GenBank/DDBJ databases">
        <title>Mesorhizobium carbonis sp. nov., isolated from coal mine water.</title>
        <authorList>
            <person name="Xin W."/>
            <person name="Xu Z."/>
            <person name="Xiang F."/>
            <person name="Zhang J."/>
            <person name="Xi L."/>
            <person name="Liu J."/>
        </authorList>
    </citation>
    <scope>NUCLEOTIDE SEQUENCE [LARGE SCALE GENOMIC DNA]</scope>
    <source>
        <strain evidence="9 10">B2.3</strain>
    </source>
</reference>
<evidence type="ECO:0000256" key="3">
    <source>
        <dbReference type="ARBA" id="ARBA00022553"/>
    </source>
</evidence>
<dbReference type="EC" id="2.7.13.3" evidence="2"/>
<keyword evidence="4" id="KW-0808">Transferase</keyword>
<comment type="caution">
    <text evidence="9">The sequence shown here is derived from an EMBL/GenBank/DDBJ whole genome shotgun (WGS) entry which is preliminary data.</text>
</comment>
<dbReference type="InterPro" id="IPR011102">
    <property type="entry name" value="Sig_transdc_His_kinase_HWE"/>
</dbReference>
<evidence type="ECO:0000256" key="5">
    <source>
        <dbReference type="ARBA" id="ARBA00022741"/>
    </source>
</evidence>
<sequence length="337" mass="37434">MARAIHAFDWSATSMGPAETWPLSLRSVVQMMLHQRQAICLFWGDDLNMLYNDAYAPLLGAKERDALGKPFRDIWSDVWNDVKPFVDMALGGEGTYAENMRLMMFRNGFEEETYFTFSYSPLFDDDGRVRGLINVTVETTQAVLAQRTQQVMRRELMHRVKNSLAVTSSVISATLRQAPSLEVARETITRRLAALADAQNLFNDNADSAEVDVVLRAALRAHLDHSSRVSLSGPGVKISSQQAIGLSLAAYELATNAMKYGALSVDGGRIDVSWNTHGRRGFSFTWQESGGPPVEPPTRSGFGSRLTNRIVAAYFSGEGRTHYDRDGLRFELNGQLA</sequence>
<dbReference type="PANTHER" id="PTHR41523:SF7">
    <property type="entry name" value="HISTIDINE KINASE"/>
    <property type="match status" value="1"/>
</dbReference>
<name>A0A3S0ACF2_9HYPH</name>
<evidence type="ECO:0000313" key="10">
    <source>
        <dbReference type="Proteomes" id="UP000278398"/>
    </source>
</evidence>
<dbReference type="SUPFAM" id="SSF55785">
    <property type="entry name" value="PYP-like sensor domain (PAS domain)"/>
    <property type="match status" value="1"/>
</dbReference>
<dbReference type="InterPro" id="IPR036890">
    <property type="entry name" value="HATPase_C_sf"/>
</dbReference>
<keyword evidence="6 9" id="KW-0418">Kinase</keyword>
<evidence type="ECO:0000256" key="2">
    <source>
        <dbReference type="ARBA" id="ARBA00012438"/>
    </source>
</evidence>
<proteinExistence type="predicted"/>
<dbReference type="Gene3D" id="3.30.450.20">
    <property type="entry name" value="PAS domain"/>
    <property type="match status" value="1"/>
</dbReference>
<evidence type="ECO:0000256" key="4">
    <source>
        <dbReference type="ARBA" id="ARBA00022679"/>
    </source>
</evidence>
<keyword evidence="3" id="KW-0597">Phosphoprotein</keyword>
<dbReference type="AlphaFoldDB" id="A0A3S0ACF2"/>
<dbReference type="Pfam" id="PF08448">
    <property type="entry name" value="PAS_4"/>
    <property type="match status" value="1"/>
</dbReference>
<dbReference type="InterPro" id="IPR013656">
    <property type="entry name" value="PAS_4"/>
</dbReference>
<gene>
    <name evidence="9" type="ORF">EJC49_00230</name>
</gene>
<dbReference type="PANTHER" id="PTHR41523">
    <property type="entry name" value="TWO-COMPONENT SYSTEM SENSOR PROTEIN"/>
    <property type="match status" value="1"/>
</dbReference>
<evidence type="ECO:0000259" key="8">
    <source>
        <dbReference type="SMART" id="SM00911"/>
    </source>
</evidence>
<dbReference type="EMBL" id="RWKW01000001">
    <property type="protein sequence ID" value="RST88505.1"/>
    <property type="molecule type" value="Genomic_DNA"/>
</dbReference>
<dbReference type="Proteomes" id="UP000278398">
    <property type="component" value="Unassembled WGS sequence"/>
</dbReference>
<dbReference type="GO" id="GO:0004673">
    <property type="term" value="F:protein histidine kinase activity"/>
    <property type="evidence" value="ECO:0007669"/>
    <property type="project" value="UniProtKB-EC"/>
</dbReference>
<keyword evidence="5" id="KW-0547">Nucleotide-binding</keyword>
<protein>
    <recommendedName>
        <fullName evidence="2">histidine kinase</fullName>
        <ecNumber evidence="2">2.7.13.3</ecNumber>
    </recommendedName>
</protein>
<keyword evidence="10" id="KW-1185">Reference proteome</keyword>
<dbReference type="GO" id="GO:0005524">
    <property type="term" value="F:ATP binding"/>
    <property type="evidence" value="ECO:0007669"/>
    <property type="project" value="UniProtKB-KW"/>
</dbReference>
<keyword evidence="7" id="KW-0067">ATP-binding</keyword>
<evidence type="ECO:0000256" key="7">
    <source>
        <dbReference type="ARBA" id="ARBA00022840"/>
    </source>
</evidence>
<dbReference type="Gene3D" id="3.30.565.10">
    <property type="entry name" value="Histidine kinase-like ATPase, C-terminal domain"/>
    <property type="match status" value="1"/>
</dbReference>
<feature type="domain" description="Signal transduction histidine kinase HWE region" evidence="8">
    <location>
        <begin position="155"/>
        <end position="235"/>
    </location>
</feature>
<evidence type="ECO:0000256" key="1">
    <source>
        <dbReference type="ARBA" id="ARBA00000085"/>
    </source>
</evidence>
<organism evidence="9 10">
    <name type="scientific">Aquibium carbonis</name>
    <dbReference type="NCBI Taxonomy" id="2495581"/>
    <lineage>
        <taxon>Bacteria</taxon>
        <taxon>Pseudomonadati</taxon>
        <taxon>Pseudomonadota</taxon>
        <taxon>Alphaproteobacteria</taxon>
        <taxon>Hyphomicrobiales</taxon>
        <taxon>Phyllobacteriaceae</taxon>
        <taxon>Aquibium</taxon>
    </lineage>
</organism>
<dbReference type="InterPro" id="IPR035965">
    <property type="entry name" value="PAS-like_dom_sf"/>
</dbReference>
<evidence type="ECO:0000313" key="9">
    <source>
        <dbReference type="EMBL" id="RST88505.1"/>
    </source>
</evidence>
<accession>A0A3S0ACF2</accession>